<evidence type="ECO:0000313" key="1">
    <source>
        <dbReference type="EMBL" id="TGO39793.1"/>
    </source>
</evidence>
<evidence type="ECO:0000313" key="2">
    <source>
        <dbReference type="Proteomes" id="UP000297814"/>
    </source>
</evidence>
<sequence length="62" mass="6864">MAARDLYVVCFNGPWPGPFASFASTIMSSTPPCARLQPFPNLKVSAISSILEYSWLNFHRDG</sequence>
<keyword evidence="2" id="KW-1185">Reference proteome</keyword>
<organism evidence="1 2">
    <name type="scientific">Botrytis hyacinthi</name>
    <dbReference type="NCBI Taxonomy" id="278943"/>
    <lineage>
        <taxon>Eukaryota</taxon>
        <taxon>Fungi</taxon>
        <taxon>Dikarya</taxon>
        <taxon>Ascomycota</taxon>
        <taxon>Pezizomycotina</taxon>
        <taxon>Leotiomycetes</taxon>
        <taxon>Helotiales</taxon>
        <taxon>Sclerotiniaceae</taxon>
        <taxon>Botrytis</taxon>
    </lineage>
</organism>
<accession>A0A4Z1H3B9</accession>
<dbReference type="Proteomes" id="UP000297814">
    <property type="component" value="Unassembled WGS sequence"/>
</dbReference>
<proteinExistence type="predicted"/>
<name>A0A4Z1H3B9_9HELO</name>
<protein>
    <submittedName>
        <fullName evidence="1">Uncharacterized protein</fullName>
    </submittedName>
</protein>
<gene>
    <name evidence="1" type="ORF">BHYA_0048g00580</name>
</gene>
<comment type="caution">
    <text evidence="1">The sequence shown here is derived from an EMBL/GenBank/DDBJ whole genome shotgun (WGS) entry which is preliminary data.</text>
</comment>
<reference evidence="1 2" key="1">
    <citation type="submission" date="2017-12" db="EMBL/GenBank/DDBJ databases">
        <title>Comparative genomics of Botrytis spp.</title>
        <authorList>
            <person name="Valero-Jimenez C.A."/>
            <person name="Tapia P."/>
            <person name="Veloso J."/>
            <person name="Silva-Moreno E."/>
            <person name="Staats M."/>
            <person name="Valdes J.H."/>
            <person name="Van Kan J.A.L."/>
        </authorList>
    </citation>
    <scope>NUCLEOTIDE SEQUENCE [LARGE SCALE GENOMIC DNA]</scope>
    <source>
        <strain evidence="1 2">Bh0001</strain>
    </source>
</reference>
<dbReference type="AlphaFoldDB" id="A0A4Z1H3B9"/>
<dbReference type="EMBL" id="PQXK01000048">
    <property type="protein sequence ID" value="TGO39793.1"/>
    <property type="molecule type" value="Genomic_DNA"/>
</dbReference>